<keyword evidence="3" id="KW-1185">Reference proteome</keyword>
<dbReference type="Pfam" id="PF08268">
    <property type="entry name" value="FBA_3"/>
    <property type="match status" value="1"/>
</dbReference>
<organism evidence="2 3">
    <name type="scientific">Lactuca virosa</name>
    <dbReference type="NCBI Taxonomy" id="75947"/>
    <lineage>
        <taxon>Eukaryota</taxon>
        <taxon>Viridiplantae</taxon>
        <taxon>Streptophyta</taxon>
        <taxon>Embryophyta</taxon>
        <taxon>Tracheophyta</taxon>
        <taxon>Spermatophyta</taxon>
        <taxon>Magnoliopsida</taxon>
        <taxon>eudicotyledons</taxon>
        <taxon>Gunneridae</taxon>
        <taxon>Pentapetalae</taxon>
        <taxon>asterids</taxon>
        <taxon>campanulids</taxon>
        <taxon>Asterales</taxon>
        <taxon>Asteraceae</taxon>
        <taxon>Cichorioideae</taxon>
        <taxon>Cichorieae</taxon>
        <taxon>Lactucinae</taxon>
        <taxon>Lactuca</taxon>
    </lineage>
</organism>
<dbReference type="AlphaFoldDB" id="A0AAU9NEX4"/>
<dbReference type="SMART" id="SM00256">
    <property type="entry name" value="FBOX"/>
    <property type="match status" value="1"/>
</dbReference>
<dbReference type="EMBL" id="CAKMRJ010004445">
    <property type="protein sequence ID" value="CAH1436421.1"/>
    <property type="molecule type" value="Genomic_DNA"/>
</dbReference>
<evidence type="ECO:0000313" key="3">
    <source>
        <dbReference type="Proteomes" id="UP001157418"/>
    </source>
</evidence>
<dbReference type="InterPro" id="IPR017451">
    <property type="entry name" value="F-box-assoc_interact_dom"/>
</dbReference>
<feature type="domain" description="F-box" evidence="1">
    <location>
        <begin position="5"/>
        <end position="45"/>
    </location>
</feature>
<dbReference type="Pfam" id="PF00646">
    <property type="entry name" value="F-box"/>
    <property type="match status" value="1"/>
</dbReference>
<dbReference type="PANTHER" id="PTHR31672:SF10">
    <property type="entry name" value="F-BOX DOMAIN-CONTAINING PROTEIN"/>
    <property type="match status" value="1"/>
</dbReference>
<dbReference type="InterPro" id="IPR050796">
    <property type="entry name" value="SCF_F-box_component"/>
</dbReference>
<accession>A0AAU9NEX4</accession>
<dbReference type="Proteomes" id="UP001157418">
    <property type="component" value="Unassembled WGS sequence"/>
</dbReference>
<dbReference type="SUPFAM" id="SSF81383">
    <property type="entry name" value="F-box domain"/>
    <property type="match status" value="1"/>
</dbReference>
<dbReference type="InterPro" id="IPR001810">
    <property type="entry name" value="F-box_dom"/>
</dbReference>
<protein>
    <recommendedName>
        <fullName evidence="1">F-box domain-containing protein</fullName>
    </recommendedName>
</protein>
<dbReference type="NCBIfam" id="TIGR01640">
    <property type="entry name" value="F_box_assoc_1"/>
    <property type="match status" value="1"/>
</dbReference>
<evidence type="ECO:0000313" key="2">
    <source>
        <dbReference type="EMBL" id="CAH1436421.1"/>
    </source>
</evidence>
<dbReference type="CDD" id="cd22157">
    <property type="entry name" value="F-box_AtFBW1-like"/>
    <property type="match status" value="1"/>
</dbReference>
<sequence length="390" mass="44476">MSGDISFHIQEEILRKLPVKSLIRFRSVCKAWKRLIESSYFIAAHSVGQDERQNLLVRHLVEGKAKYVCIVDDDTFPQQRFVPTLPLSFQRLQRSIVVGSCNGLLCLDGYYYEKSHSLLGKPMIMLWNPSIRKSIAIAVPEPGMSNKMDETVFGFGVCPVTHDPKIIMIRQLAPLHEKPNKINDPREVMLYTLSSGNWTSLSTASSNVPSKSVRVQWYGQVIDRFIYWSGLHLKALNSRLIRWTCNLILSFDMINHTFQVIDLPDSLAKHPPSKISISKLRESVVIFESNEKEKHCHDVVWVMENNGVEKSFTKVFTIIAPEYGSSIRAMGLRNNGTLIMQVKKDYRCEESEIVVYEPKTQHLNALKIDGIRSFSGVNSYKETLLLLGSE</sequence>
<name>A0AAU9NEX4_9ASTR</name>
<proteinExistence type="predicted"/>
<dbReference type="Gene3D" id="1.20.1280.50">
    <property type="match status" value="1"/>
</dbReference>
<evidence type="ECO:0000259" key="1">
    <source>
        <dbReference type="SMART" id="SM00256"/>
    </source>
</evidence>
<dbReference type="InterPro" id="IPR036047">
    <property type="entry name" value="F-box-like_dom_sf"/>
</dbReference>
<dbReference type="InterPro" id="IPR013187">
    <property type="entry name" value="F-box-assoc_dom_typ3"/>
</dbReference>
<reference evidence="2 3" key="1">
    <citation type="submission" date="2022-01" db="EMBL/GenBank/DDBJ databases">
        <authorList>
            <person name="Xiong W."/>
            <person name="Schranz E."/>
        </authorList>
    </citation>
    <scope>NUCLEOTIDE SEQUENCE [LARGE SCALE GENOMIC DNA]</scope>
</reference>
<comment type="caution">
    <text evidence="2">The sequence shown here is derived from an EMBL/GenBank/DDBJ whole genome shotgun (WGS) entry which is preliminary data.</text>
</comment>
<dbReference type="PANTHER" id="PTHR31672">
    <property type="entry name" value="BNACNNG10540D PROTEIN"/>
    <property type="match status" value="1"/>
</dbReference>
<gene>
    <name evidence="2" type="ORF">LVIROSA_LOCUS22794</name>
</gene>